<accession>A0AA90GUF8</accession>
<dbReference type="SUPFAM" id="SSF53187">
    <property type="entry name" value="Zn-dependent exopeptidases"/>
    <property type="match status" value="1"/>
</dbReference>
<evidence type="ECO:0000256" key="1">
    <source>
        <dbReference type="ARBA" id="ARBA00022801"/>
    </source>
</evidence>
<feature type="domain" description="MurNAc-LAA" evidence="4">
    <location>
        <begin position="167"/>
        <end position="295"/>
    </location>
</feature>
<dbReference type="PANTHER" id="PTHR30404">
    <property type="entry name" value="N-ACETYLMURAMOYL-L-ALANINE AMIDASE"/>
    <property type="match status" value="1"/>
</dbReference>
<dbReference type="PANTHER" id="PTHR30404:SF0">
    <property type="entry name" value="N-ACETYLMURAMOYL-L-ALANINE AMIDASE AMIC"/>
    <property type="match status" value="1"/>
</dbReference>
<dbReference type="GO" id="GO:0030288">
    <property type="term" value="C:outer membrane-bounded periplasmic space"/>
    <property type="evidence" value="ECO:0007669"/>
    <property type="project" value="TreeGrafter"/>
</dbReference>
<sequence>MTAPFRLRVRGAAAGLLLCALPAAGCAAHPATTPAGTDPAARHGGSATTSAASGRPATASGAATPTAPASARASAAKPLAGKVVVLDPGHNIDNQFHTAAIGRSVDIGNGHTDCDTTGTETDAGYPEASFTLDVSRRAAALLRALGATVKLTRDHGPAYGPCVNERARIGNEAHADAAVSVHADGAGADDRGFSVILPATVHQGIADTRRITGPSRVLGTDLRDRFAHDTGTSYSDYVGHGSGLDVRGDLGGLNLSTVPKVFIECGNMRNARDAALLTDAAWRQRAARGVADGISAYLEGAGR</sequence>
<dbReference type="EC" id="3.5.1.28" evidence="5"/>
<organism evidence="5">
    <name type="scientific">Streptantibioticus silvisoli</name>
    <dbReference type="NCBI Taxonomy" id="2705255"/>
    <lineage>
        <taxon>Bacteria</taxon>
        <taxon>Bacillati</taxon>
        <taxon>Actinomycetota</taxon>
        <taxon>Actinomycetes</taxon>
        <taxon>Kitasatosporales</taxon>
        <taxon>Streptomycetaceae</taxon>
        <taxon>Streptantibioticus</taxon>
    </lineage>
</organism>
<evidence type="ECO:0000259" key="4">
    <source>
        <dbReference type="SMART" id="SM00646"/>
    </source>
</evidence>
<dbReference type="SMART" id="SM00646">
    <property type="entry name" value="Ami_3"/>
    <property type="match status" value="1"/>
</dbReference>
<protein>
    <submittedName>
        <fullName evidence="5">N-acetylmuramoyl-L-alanine amidase</fullName>
        <ecNumber evidence="5">3.5.1.28</ecNumber>
    </submittedName>
</protein>
<gene>
    <name evidence="5" type="ORF">POF50_002130</name>
</gene>
<evidence type="ECO:0000256" key="2">
    <source>
        <dbReference type="SAM" id="MobiDB-lite"/>
    </source>
</evidence>
<dbReference type="RefSeq" id="WP_271318375.1">
    <property type="nucleotide sequence ID" value="NZ_JABXJJ020000002.1"/>
</dbReference>
<dbReference type="Pfam" id="PF01520">
    <property type="entry name" value="Amidase_3"/>
    <property type="match status" value="1"/>
</dbReference>
<dbReference type="CDD" id="cd02696">
    <property type="entry name" value="MurNAc-LAA"/>
    <property type="match status" value="1"/>
</dbReference>
<name>A0AA90GUF8_9ACTN</name>
<dbReference type="InterPro" id="IPR050695">
    <property type="entry name" value="N-acetylmuramoyl_amidase_3"/>
</dbReference>
<evidence type="ECO:0000256" key="3">
    <source>
        <dbReference type="SAM" id="SignalP"/>
    </source>
</evidence>
<feature type="region of interest" description="Disordered" evidence="2">
    <location>
        <begin position="34"/>
        <end position="70"/>
    </location>
</feature>
<dbReference type="Gene3D" id="3.40.630.40">
    <property type="entry name" value="Zn-dependent exopeptidases"/>
    <property type="match status" value="1"/>
</dbReference>
<keyword evidence="1 5" id="KW-0378">Hydrolase</keyword>
<comment type="caution">
    <text evidence="5">The sequence shown here is derived from an EMBL/GenBank/DDBJ whole genome shotgun (WGS) entry which is preliminary data.</text>
</comment>
<feature type="signal peptide" evidence="3">
    <location>
        <begin position="1"/>
        <end position="27"/>
    </location>
</feature>
<reference evidence="5" key="1">
    <citation type="submission" date="2023-05" db="EMBL/GenBank/DDBJ databases">
        <title>Streptantibioticus silvisoli sp. nov., acidotolerant actinomycetes 1 from pine litter.</title>
        <authorList>
            <person name="Swiecimska M."/>
            <person name="Golinska P."/>
            <person name="Sangal V."/>
            <person name="Wachnowicz B."/>
            <person name="Goodfellow M."/>
        </authorList>
    </citation>
    <scope>NUCLEOTIDE SEQUENCE</scope>
    <source>
        <strain evidence="5">SL13</strain>
    </source>
</reference>
<proteinExistence type="predicted"/>
<dbReference type="EMBL" id="JABXJJ020000002">
    <property type="protein sequence ID" value="MDI5968154.1"/>
    <property type="molecule type" value="Genomic_DNA"/>
</dbReference>
<keyword evidence="3" id="KW-0732">Signal</keyword>
<evidence type="ECO:0000313" key="5">
    <source>
        <dbReference type="EMBL" id="MDI5968154.1"/>
    </source>
</evidence>
<dbReference type="GO" id="GO:0009253">
    <property type="term" value="P:peptidoglycan catabolic process"/>
    <property type="evidence" value="ECO:0007669"/>
    <property type="project" value="InterPro"/>
</dbReference>
<feature type="chain" id="PRO_5041742844" evidence="3">
    <location>
        <begin position="28"/>
        <end position="303"/>
    </location>
</feature>
<dbReference type="InterPro" id="IPR002508">
    <property type="entry name" value="MurNAc-LAA_cat"/>
</dbReference>
<dbReference type="AlphaFoldDB" id="A0AA90GUF8"/>
<dbReference type="GO" id="GO:0008745">
    <property type="term" value="F:N-acetylmuramoyl-L-alanine amidase activity"/>
    <property type="evidence" value="ECO:0007669"/>
    <property type="project" value="UniProtKB-EC"/>
</dbReference>